<sequence>MTSPTKVSDIGDRCRGRIKIRAGWQRARPI</sequence>
<dbReference type="Proteomes" id="UP001251217">
    <property type="component" value="Unassembled WGS sequence"/>
</dbReference>
<proteinExistence type="predicted"/>
<comment type="caution">
    <text evidence="1">The sequence shown here is derived from an EMBL/GenBank/DDBJ whole genome shotgun (WGS) entry which is preliminary data.</text>
</comment>
<accession>A0ABU1XQU3</accession>
<name>A0ABU1XQU3_9NOCA</name>
<evidence type="ECO:0000313" key="1">
    <source>
        <dbReference type="EMBL" id="MDR7172940.1"/>
    </source>
</evidence>
<keyword evidence="2" id="KW-1185">Reference proteome</keyword>
<reference evidence="1 2" key="1">
    <citation type="submission" date="2023-07" db="EMBL/GenBank/DDBJ databases">
        <title>Sorghum-associated microbial communities from plants grown in Nebraska, USA.</title>
        <authorList>
            <person name="Schachtman D."/>
        </authorList>
    </citation>
    <scope>NUCLEOTIDE SEQUENCE [LARGE SCALE GENOMIC DNA]</scope>
    <source>
        <strain evidence="1 2">4272</strain>
    </source>
</reference>
<evidence type="ECO:0000313" key="2">
    <source>
        <dbReference type="Proteomes" id="UP001251217"/>
    </source>
</evidence>
<gene>
    <name evidence="1" type="ORF">J2W56_006706</name>
</gene>
<protein>
    <submittedName>
        <fullName evidence="1">Uncharacterized protein</fullName>
    </submittedName>
</protein>
<organism evidence="1 2">
    <name type="scientific">Nocardia kruczakiae</name>
    <dbReference type="NCBI Taxonomy" id="261477"/>
    <lineage>
        <taxon>Bacteria</taxon>
        <taxon>Bacillati</taxon>
        <taxon>Actinomycetota</taxon>
        <taxon>Actinomycetes</taxon>
        <taxon>Mycobacteriales</taxon>
        <taxon>Nocardiaceae</taxon>
        <taxon>Nocardia</taxon>
    </lineage>
</organism>
<dbReference type="EMBL" id="JAVDWW010000016">
    <property type="protein sequence ID" value="MDR7172940.1"/>
    <property type="molecule type" value="Genomic_DNA"/>
</dbReference>